<name>A0A6J6QQB5_9ZZZZ</name>
<gene>
    <name evidence="1" type="ORF">UFOPK2579_01549</name>
</gene>
<evidence type="ECO:0000313" key="1">
    <source>
        <dbReference type="EMBL" id="CAB4712892.1"/>
    </source>
</evidence>
<dbReference type="AlphaFoldDB" id="A0A6J6QQB5"/>
<dbReference type="EMBL" id="CAEZXR010000182">
    <property type="protein sequence ID" value="CAB4712892.1"/>
    <property type="molecule type" value="Genomic_DNA"/>
</dbReference>
<sequence>MQVGALVPLGVEGGELLDLHHLGVAAEGDQLQRVAAEAALDEGVQREGGALHRHPPTVHGHRERRVDEQRDAGLGARLGLLHLDVADLQAYAVGGGAALGDGTQHGIGDRAGDVPRLGVAEGPLAGRAGALAGRTGLVHVALTLTARHPLGDVAQQGLAELAHRLGRELELAGRVPLEGAGVAQRALELLQGPGVDGGLVAELAGEGVEVEVVHPGAAVRLRELVGEGVEVGEILEDTGAVAEAEALLAVHPLGAAPVLPRSQRLQVAVELRERLHQLGAAEGLRGQRVELRALLGGHRVAHPLGGGGALGERVEQLVDISWALGEEVAVLVHELVELLGGVLTASVGVEERVEVLQHLVDRRAVLVGGALERLLHAGEALVEHLAPKQVLDLLVVLPRLAALPVVRRQLAHGGGGARRQAFELHLAQGAVAVVHLDVARQLLALLEQRAVEELADLLEGAVEVVLLQQLPTPLGHPAREVVEARAVLAATAQELPHRAIGRIARHHVLADRVERLGDVDRRRQRVAALVAAVAGRSARGVPVSHRRSRPRRTPC</sequence>
<proteinExistence type="predicted"/>
<accession>A0A6J6QQB5</accession>
<protein>
    <submittedName>
        <fullName evidence="1">Unannotated protein</fullName>
    </submittedName>
</protein>
<reference evidence="1" key="1">
    <citation type="submission" date="2020-05" db="EMBL/GenBank/DDBJ databases">
        <authorList>
            <person name="Chiriac C."/>
            <person name="Salcher M."/>
            <person name="Ghai R."/>
            <person name="Kavagutti S V."/>
        </authorList>
    </citation>
    <scope>NUCLEOTIDE SEQUENCE</scope>
</reference>
<organism evidence="1">
    <name type="scientific">freshwater metagenome</name>
    <dbReference type="NCBI Taxonomy" id="449393"/>
    <lineage>
        <taxon>unclassified sequences</taxon>
        <taxon>metagenomes</taxon>
        <taxon>ecological metagenomes</taxon>
    </lineage>
</organism>